<name>A0A376GB69_9FLAO</name>
<dbReference type="Proteomes" id="UP000254737">
    <property type="component" value="Unassembled WGS sequence"/>
</dbReference>
<reference evidence="3 4" key="1">
    <citation type="submission" date="2018-06" db="EMBL/GenBank/DDBJ databases">
        <authorList>
            <consortium name="Pathogen Informatics"/>
            <person name="Doyle S."/>
        </authorList>
    </citation>
    <scope>NUCLEOTIDE SEQUENCE [LARGE SCALE GENOMIC DNA]</scope>
    <source>
        <strain evidence="3 4">NCTC13456</strain>
    </source>
</reference>
<keyword evidence="1" id="KW-1133">Transmembrane helix</keyword>
<organism evidence="3 4">
    <name type="scientific">Empedobacter falsenii</name>
    <dbReference type="NCBI Taxonomy" id="343874"/>
    <lineage>
        <taxon>Bacteria</taxon>
        <taxon>Pseudomonadati</taxon>
        <taxon>Bacteroidota</taxon>
        <taxon>Flavobacteriia</taxon>
        <taxon>Flavobacteriales</taxon>
        <taxon>Weeksellaceae</taxon>
        <taxon>Empedobacter</taxon>
    </lineage>
</organism>
<evidence type="ECO:0000313" key="3">
    <source>
        <dbReference type="EMBL" id="STD55706.1"/>
    </source>
</evidence>
<dbReference type="EMBL" id="RHPO01000032">
    <property type="protein sequence ID" value="RRT89476.1"/>
    <property type="molecule type" value="Genomic_DNA"/>
</dbReference>
<sequence length="101" mass="11637">MNQPTKINISRVFLGLTIFFFLCFIVMYNIDGTEIARNQNFMFDFIAITGFGSFILCPLFSVISIIFNYKNRILYLVLLLSFIPFFGILKLFESANFGGSF</sequence>
<feature type="transmembrane region" description="Helical" evidence="1">
    <location>
        <begin position="73"/>
        <end position="92"/>
    </location>
</feature>
<feature type="transmembrane region" description="Helical" evidence="1">
    <location>
        <begin position="12"/>
        <end position="30"/>
    </location>
</feature>
<dbReference type="Proteomes" id="UP000267844">
    <property type="component" value="Unassembled WGS sequence"/>
</dbReference>
<evidence type="ECO:0000313" key="5">
    <source>
        <dbReference type="Proteomes" id="UP000267844"/>
    </source>
</evidence>
<dbReference type="AlphaFoldDB" id="A0A376GB69"/>
<keyword evidence="1" id="KW-0472">Membrane</keyword>
<evidence type="ECO:0000256" key="1">
    <source>
        <dbReference type="SAM" id="Phobius"/>
    </source>
</evidence>
<keyword evidence="1" id="KW-0812">Transmembrane</keyword>
<proteinExistence type="predicted"/>
<gene>
    <name evidence="2" type="ORF">EGI89_12275</name>
    <name evidence="3" type="ORF">NCTC13456_01686</name>
</gene>
<dbReference type="EMBL" id="UFXS01000001">
    <property type="protein sequence ID" value="STD55706.1"/>
    <property type="molecule type" value="Genomic_DNA"/>
</dbReference>
<evidence type="ECO:0000313" key="2">
    <source>
        <dbReference type="EMBL" id="RRT89476.1"/>
    </source>
</evidence>
<accession>A0A376GB69</accession>
<protein>
    <submittedName>
        <fullName evidence="3">Uncharacterized protein</fullName>
    </submittedName>
</protein>
<feature type="transmembrane region" description="Helical" evidence="1">
    <location>
        <begin position="42"/>
        <end position="66"/>
    </location>
</feature>
<reference evidence="2 5" key="2">
    <citation type="submission" date="2018-10" db="EMBL/GenBank/DDBJ databases">
        <title>Transmission dynamics of multidrug resistant bacteria on intensive care unit surfaces.</title>
        <authorList>
            <person name="D'Souza A.W."/>
            <person name="Potter R.F."/>
            <person name="Wallace M."/>
            <person name="Shupe A."/>
            <person name="Patel S."/>
            <person name="Sun S."/>
            <person name="Gul D."/>
            <person name="Kwon J.H."/>
            <person name="Andleeb S."/>
            <person name="Burnham C.-A.D."/>
            <person name="Dantas G."/>
        </authorList>
    </citation>
    <scope>NUCLEOTIDE SEQUENCE [LARGE SCALE GENOMIC DNA]</scope>
    <source>
        <strain evidence="2 5">WF_348</strain>
    </source>
</reference>
<evidence type="ECO:0000313" key="4">
    <source>
        <dbReference type="Proteomes" id="UP000254737"/>
    </source>
</evidence>